<dbReference type="NCBIfam" id="TIGR02494">
    <property type="entry name" value="PFLE_PFLC"/>
    <property type="match status" value="1"/>
</dbReference>
<dbReference type="PROSITE" id="PS01087">
    <property type="entry name" value="RADICAL_ACTIVATING"/>
    <property type="match status" value="1"/>
</dbReference>
<dbReference type="InterPro" id="IPR001989">
    <property type="entry name" value="Radical_activat_CS"/>
</dbReference>
<dbReference type="GO" id="GO:0046872">
    <property type="term" value="F:metal ion binding"/>
    <property type="evidence" value="ECO:0007669"/>
    <property type="project" value="UniProtKB-KW"/>
</dbReference>
<dbReference type="PANTHER" id="PTHR30352">
    <property type="entry name" value="PYRUVATE FORMATE-LYASE-ACTIVATING ENZYME"/>
    <property type="match status" value="1"/>
</dbReference>
<keyword evidence="4" id="KW-0949">S-adenosyl-L-methionine</keyword>
<dbReference type="InterPro" id="IPR058240">
    <property type="entry name" value="rSAM_sf"/>
</dbReference>
<proteinExistence type="inferred from homology"/>
<evidence type="ECO:0000256" key="4">
    <source>
        <dbReference type="ARBA" id="ARBA00022691"/>
    </source>
</evidence>
<comment type="caution">
    <text evidence="11">The sequence shown here is derived from an EMBL/GenBank/DDBJ whole genome shotgun (WGS) entry which is preliminary data.</text>
</comment>
<dbReference type="Pfam" id="PF00037">
    <property type="entry name" value="Fer4"/>
    <property type="match status" value="2"/>
</dbReference>
<dbReference type="SFLD" id="SFLDG01118">
    <property type="entry name" value="activating_enzymes__group_2"/>
    <property type="match status" value="1"/>
</dbReference>
<dbReference type="SFLD" id="SFLDS00029">
    <property type="entry name" value="Radical_SAM"/>
    <property type="match status" value="1"/>
</dbReference>
<comment type="cofactor">
    <cofactor evidence="1">
        <name>[4Fe-4S] cluster</name>
        <dbReference type="ChEBI" id="CHEBI:49883"/>
    </cofactor>
</comment>
<reference evidence="11" key="1">
    <citation type="submission" date="2019-08" db="EMBL/GenBank/DDBJ databases">
        <authorList>
            <person name="Kucharzyk K."/>
            <person name="Murdoch R.W."/>
            <person name="Higgins S."/>
            <person name="Loffler F."/>
        </authorList>
    </citation>
    <scope>NUCLEOTIDE SEQUENCE</scope>
</reference>
<comment type="similarity">
    <text evidence="2">Belongs to the organic radical-activating enzymes family.</text>
</comment>
<evidence type="ECO:0000256" key="5">
    <source>
        <dbReference type="ARBA" id="ARBA00022723"/>
    </source>
</evidence>
<keyword evidence="6 11" id="KW-0560">Oxidoreductase</keyword>
<feature type="domain" description="Radical SAM core" evidence="10">
    <location>
        <begin position="14"/>
        <end position="293"/>
    </location>
</feature>
<keyword evidence="3" id="KW-0004">4Fe-4S</keyword>
<dbReference type="InterPro" id="IPR040074">
    <property type="entry name" value="BssD/PflA/YjjW"/>
</dbReference>
<dbReference type="SUPFAM" id="SSF102114">
    <property type="entry name" value="Radical SAM enzymes"/>
    <property type="match status" value="1"/>
</dbReference>
<dbReference type="InterPro" id="IPR034457">
    <property type="entry name" value="Organic_radical-activating"/>
</dbReference>
<accession>A0A644WSI5</accession>
<evidence type="ECO:0000256" key="8">
    <source>
        <dbReference type="ARBA" id="ARBA00023014"/>
    </source>
</evidence>
<evidence type="ECO:0000313" key="11">
    <source>
        <dbReference type="EMBL" id="MPM06865.1"/>
    </source>
</evidence>
<evidence type="ECO:0000259" key="10">
    <source>
        <dbReference type="PROSITE" id="PS51918"/>
    </source>
</evidence>
<dbReference type="PROSITE" id="PS51379">
    <property type="entry name" value="4FE4S_FER_2"/>
    <property type="match status" value="2"/>
</dbReference>
<evidence type="ECO:0000256" key="2">
    <source>
        <dbReference type="ARBA" id="ARBA00009777"/>
    </source>
</evidence>
<dbReference type="AlphaFoldDB" id="A0A644WSI5"/>
<dbReference type="InterPro" id="IPR017900">
    <property type="entry name" value="4Fe4S_Fe_S_CS"/>
</dbReference>
<dbReference type="InterPro" id="IPR012839">
    <property type="entry name" value="Organic_radical_activase"/>
</dbReference>
<sequence>MVGLVSEILNFSTRDGPGIRTTVFLKGCPLRCKWCSNPETIEKKIQLFYIAKRCRYCGRCEAVCPQKAISSRYSYPNRIDRKKCDGCMKCVEVCPYQAFRISGEEYTADALMKVIERDRCFYGEDGGVTISGGEALSSGEFVLEIFRRCKEQGIGTVLDTSGCGNTEQLIKILEHTDLVLLDIKHMDTEKHRLWTGVGNDLILKNAEIIMSSAETRISVPLVADVNTDPGNIHATAKFTSENGVERIDINPLHTLGAGKYKYLGIRSPYKQFRELGKNEIDRIVEIFNSYGLQTGIGRMM</sequence>
<keyword evidence="7" id="KW-0408">Iron</keyword>
<feature type="domain" description="4Fe-4S ferredoxin-type" evidence="9">
    <location>
        <begin position="45"/>
        <end position="74"/>
    </location>
</feature>
<dbReference type="EC" id="1.97.1.-" evidence="11"/>
<dbReference type="GO" id="GO:0016491">
    <property type="term" value="F:oxidoreductase activity"/>
    <property type="evidence" value="ECO:0007669"/>
    <property type="project" value="UniProtKB-KW"/>
</dbReference>
<dbReference type="EMBL" id="VSSQ01001273">
    <property type="protein sequence ID" value="MPM06865.1"/>
    <property type="molecule type" value="Genomic_DNA"/>
</dbReference>
<feature type="domain" description="4Fe-4S ferredoxin-type" evidence="9">
    <location>
        <begin position="75"/>
        <end position="104"/>
    </location>
</feature>
<evidence type="ECO:0000259" key="9">
    <source>
        <dbReference type="PROSITE" id="PS51379"/>
    </source>
</evidence>
<dbReference type="SUPFAM" id="SSF54862">
    <property type="entry name" value="4Fe-4S ferredoxins"/>
    <property type="match status" value="1"/>
</dbReference>
<organism evidence="11">
    <name type="scientific">bioreactor metagenome</name>
    <dbReference type="NCBI Taxonomy" id="1076179"/>
    <lineage>
        <taxon>unclassified sequences</taxon>
        <taxon>metagenomes</taxon>
        <taxon>ecological metagenomes</taxon>
    </lineage>
</organism>
<dbReference type="GO" id="GO:0051539">
    <property type="term" value="F:4 iron, 4 sulfur cluster binding"/>
    <property type="evidence" value="ECO:0007669"/>
    <property type="project" value="UniProtKB-KW"/>
</dbReference>
<dbReference type="PIRSF" id="PIRSF000371">
    <property type="entry name" value="PFL_act_enz"/>
    <property type="match status" value="1"/>
</dbReference>
<keyword evidence="8" id="KW-0411">Iron-sulfur</keyword>
<evidence type="ECO:0000256" key="1">
    <source>
        <dbReference type="ARBA" id="ARBA00001966"/>
    </source>
</evidence>
<name>A0A644WSI5_9ZZZZ</name>
<dbReference type="SFLD" id="SFLDG01066">
    <property type="entry name" value="organic_radical-activating_enz"/>
    <property type="match status" value="1"/>
</dbReference>
<dbReference type="Pfam" id="PF04055">
    <property type="entry name" value="Radical_SAM"/>
    <property type="match status" value="1"/>
</dbReference>
<dbReference type="PROSITE" id="PS51918">
    <property type="entry name" value="RADICAL_SAM"/>
    <property type="match status" value="1"/>
</dbReference>
<dbReference type="PROSITE" id="PS00198">
    <property type="entry name" value="4FE4S_FER_1"/>
    <property type="match status" value="1"/>
</dbReference>
<dbReference type="Gene3D" id="3.30.70.20">
    <property type="match status" value="1"/>
</dbReference>
<evidence type="ECO:0000256" key="7">
    <source>
        <dbReference type="ARBA" id="ARBA00023004"/>
    </source>
</evidence>
<evidence type="ECO:0000256" key="3">
    <source>
        <dbReference type="ARBA" id="ARBA00022485"/>
    </source>
</evidence>
<dbReference type="InterPro" id="IPR007197">
    <property type="entry name" value="rSAM"/>
</dbReference>
<dbReference type="PANTHER" id="PTHR30352:SF4">
    <property type="entry name" value="PYRUVATE FORMATE-LYASE 2-ACTIVATING ENZYME"/>
    <property type="match status" value="1"/>
</dbReference>
<evidence type="ECO:0000256" key="6">
    <source>
        <dbReference type="ARBA" id="ARBA00023002"/>
    </source>
</evidence>
<keyword evidence="5" id="KW-0479">Metal-binding</keyword>
<gene>
    <name evidence="11" type="primary">hpdA_5</name>
    <name evidence="11" type="ORF">SDC9_53168</name>
</gene>
<dbReference type="InterPro" id="IPR017896">
    <property type="entry name" value="4Fe4S_Fe-S-bd"/>
</dbReference>
<dbReference type="Gene3D" id="3.80.30.10">
    <property type="entry name" value="pyruvate-formate lyase- activating enzyme"/>
    <property type="match status" value="1"/>
</dbReference>
<protein>
    <submittedName>
        <fullName evidence="11">4-hydroxyphenylacetate decarboxylase activating enzyme</fullName>
        <ecNumber evidence="11">1.97.1.-</ecNumber>
    </submittedName>
</protein>